<evidence type="ECO:0000259" key="3">
    <source>
        <dbReference type="Pfam" id="PF07510"/>
    </source>
</evidence>
<dbReference type="Pfam" id="PF07510">
    <property type="entry name" value="GmrSD_C"/>
    <property type="match status" value="1"/>
</dbReference>
<comment type="caution">
    <text evidence="4">The sequence shown here is derived from an EMBL/GenBank/DDBJ whole genome shotgun (WGS) entry which is preliminary data.</text>
</comment>
<feature type="domain" description="GmrSD restriction endonucleases C-terminal" evidence="3">
    <location>
        <begin position="454"/>
        <end position="602"/>
    </location>
</feature>
<evidence type="ECO:0000256" key="1">
    <source>
        <dbReference type="SAM" id="MobiDB-lite"/>
    </source>
</evidence>
<dbReference type="PANTHER" id="PTHR35149:SF2">
    <property type="entry name" value="DUF262 DOMAIN-CONTAINING PROTEIN"/>
    <property type="match status" value="1"/>
</dbReference>
<name>A0ABD6BXJ8_9EURY</name>
<evidence type="ECO:0000313" key="4">
    <source>
        <dbReference type="EMBL" id="MFD1569381.1"/>
    </source>
</evidence>
<dbReference type="InterPro" id="IPR011089">
    <property type="entry name" value="GmrSD_C"/>
</dbReference>
<evidence type="ECO:0000259" key="2">
    <source>
        <dbReference type="Pfam" id="PF03235"/>
    </source>
</evidence>
<feature type="domain" description="GmrSD restriction endonucleases N-terminal" evidence="2">
    <location>
        <begin position="15"/>
        <end position="245"/>
    </location>
</feature>
<feature type="region of interest" description="Disordered" evidence="1">
    <location>
        <begin position="690"/>
        <end position="710"/>
    </location>
</feature>
<dbReference type="Pfam" id="PF03235">
    <property type="entry name" value="GmrSD_N"/>
    <property type="match status" value="1"/>
</dbReference>
<dbReference type="Proteomes" id="UP001597185">
    <property type="component" value="Unassembled WGS sequence"/>
</dbReference>
<proteinExistence type="predicted"/>
<dbReference type="PANTHER" id="PTHR35149">
    <property type="entry name" value="SLL5132 PROTEIN"/>
    <property type="match status" value="1"/>
</dbReference>
<evidence type="ECO:0000313" key="5">
    <source>
        <dbReference type="Proteomes" id="UP001597185"/>
    </source>
</evidence>
<accession>A0ABD6BXJ8</accession>
<organism evidence="4 5">
    <name type="scientific">Halorubrum laminariae</name>
    <dbReference type="NCBI Taxonomy" id="1433523"/>
    <lineage>
        <taxon>Archaea</taxon>
        <taxon>Methanobacteriati</taxon>
        <taxon>Methanobacteriota</taxon>
        <taxon>Stenosarchaea group</taxon>
        <taxon>Halobacteria</taxon>
        <taxon>Halobacteriales</taxon>
        <taxon>Haloferacaceae</taxon>
        <taxon>Halorubrum</taxon>
    </lineage>
</organism>
<protein>
    <submittedName>
        <fullName evidence="4">DUF262 domain-containing protein</fullName>
    </submittedName>
</protein>
<gene>
    <name evidence="4" type="ORF">ACFR9T_02045</name>
</gene>
<dbReference type="RefSeq" id="WP_256417216.1">
    <property type="nucleotide sequence ID" value="NZ_JANHDL010000002.1"/>
</dbReference>
<sequence>MESGKKSLEELTTAGVFHVPEYQRYYSWTEPEWDDLWTDLYTLPPDKQHYFGTIIIQKTDETESGGSTGGYGSSREKPINLLIDGQQRLTSLALLVRSMTECLEEIAPETDHEAEILGDVEEMRETLLVEDNIYQLQLLDEEDNKYLEWLITGHDVHEPERPSQRKMIEAKEYFDEQLDDLTASPDVNPVDVATELKQLWETILELELMVYVVDAANPEKATLIFDNVNDRGRSLSTFDKTKSFLMRMAYLAAADEGEAQATIRRIRQSFGEMYNDHQTMLESPYVTDISDDAVQRYHFISYFDWSNSDEYSDPAFLTELKEHVRTLRRENPQACLEYIRDYTNSLERGFDALAKVLDCTGDDEVSTLIHRIHRLRHATKFYPLLLKAWPNLDEDERLELLNAIETYIFRVYSIGNHRSHTGESSLYVRTRNLSKDSPADVWVSKVVSLMNRYEDDSQFRRSLSAADLYSKASSQDLRYLFYFYNEHRADEKGERGGPTLSEAMSNEYTVEHIWPQSPDELPIQDADDYPSPEARYDAYVHRLGNLTLASRPWNSKWGNAAFETKRDDGYVESKLWVQWDIQDNYDEWSVENIEDREEAIIEFVLKEWATPKTRLGGVEEPADAIDRLTTEEQYVLKALRQNTGGAVRRVIHGEVCEIPDSPFTEPNSNGTERNEVGSILSRLQNVGLAEQNKHTWSPTDEALTVEAPDT</sequence>
<dbReference type="EMBL" id="JBHUDB010000001">
    <property type="protein sequence ID" value="MFD1569381.1"/>
    <property type="molecule type" value="Genomic_DNA"/>
</dbReference>
<dbReference type="InterPro" id="IPR004919">
    <property type="entry name" value="GmrSD_N"/>
</dbReference>
<dbReference type="AlphaFoldDB" id="A0ABD6BXJ8"/>
<reference evidence="4 5" key="1">
    <citation type="journal article" date="2019" name="Int. J. Syst. Evol. Microbiol.">
        <title>The Global Catalogue of Microorganisms (GCM) 10K type strain sequencing project: providing services to taxonomists for standard genome sequencing and annotation.</title>
        <authorList>
            <consortium name="The Broad Institute Genomics Platform"/>
            <consortium name="The Broad Institute Genome Sequencing Center for Infectious Disease"/>
            <person name="Wu L."/>
            <person name="Ma J."/>
        </authorList>
    </citation>
    <scope>NUCLEOTIDE SEQUENCE [LARGE SCALE GENOMIC DNA]</scope>
    <source>
        <strain evidence="4 5">CGMCC 1.12689</strain>
    </source>
</reference>
<keyword evidence="5" id="KW-1185">Reference proteome</keyword>